<evidence type="ECO:0000313" key="4">
    <source>
        <dbReference type="EMBL" id="RGS41084.1"/>
    </source>
</evidence>
<feature type="domain" description="FAD/NAD(P)-binding" evidence="3">
    <location>
        <begin position="5"/>
        <end position="270"/>
    </location>
</feature>
<dbReference type="AlphaFoldDB" id="A0A395VBZ4"/>
<dbReference type="InterPro" id="IPR050097">
    <property type="entry name" value="Ferredoxin-NADP_redctase_2"/>
</dbReference>
<evidence type="ECO:0000256" key="1">
    <source>
        <dbReference type="ARBA" id="ARBA00022630"/>
    </source>
</evidence>
<comment type="caution">
    <text evidence="4">The sequence shown here is derived from an EMBL/GenBank/DDBJ whole genome shotgun (WGS) entry which is preliminary data.</text>
</comment>
<dbReference type="GO" id="GO:0016491">
    <property type="term" value="F:oxidoreductase activity"/>
    <property type="evidence" value="ECO:0007669"/>
    <property type="project" value="UniProtKB-KW"/>
</dbReference>
<protein>
    <submittedName>
        <fullName evidence="4">NAD(P)/FAD-dependent oxidoreductase</fullName>
    </submittedName>
</protein>
<dbReference type="SUPFAM" id="SSF51905">
    <property type="entry name" value="FAD/NAD(P)-binding domain"/>
    <property type="match status" value="2"/>
</dbReference>
<evidence type="ECO:0000256" key="2">
    <source>
        <dbReference type="ARBA" id="ARBA00023002"/>
    </source>
</evidence>
<name>A0A395VBZ4_9FIRM</name>
<dbReference type="PRINTS" id="PR00469">
    <property type="entry name" value="PNDRDTASEII"/>
</dbReference>
<reference evidence="4 5" key="1">
    <citation type="submission" date="2018-08" db="EMBL/GenBank/DDBJ databases">
        <title>A genome reference for cultivated species of the human gut microbiota.</title>
        <authorList>
            <person name="Zou Y."/>
            <person name="Xue W."/>
            <person name="Luo G."/>
        </authorList>
    </citation>
    <scope>NUCLEOTIDE SEQUENCE [LARGE SCALE GENOMIC DNA]</scope>
    <source>
        <strain evidence="4 5">AF22-12AC</strain>
    </source>
</reference>
<gene>
    <name evidence="4" type="ORF">DWX93_07745</name>
</gene>
<dbReference type="PRINTS" id="PR00368">
    <property type="entry name" value="FADPNR"/>
</dbReference>
<proteinExistence type="predicted"/>
<keyword evidence="2" id="KW-0560">Oxidoreductase</keyword>
<organism evidence="4 5">
    <name type="scientific">Roseburia hominis</name>
    <dbReference type="NCBI Taxonomy" id="301301"/>
    <lineage>
        <taxon>Bacteria</taxon>
        <taxon>Bacillati</taxon>
        <taxon>Bacillota</taxon>
        <taxon>Clostridia</taxon>
        <taxon>Lachnospirales</taxon>
        <taxon>Lachnospiraceae</taxon>
        <taxon>Roseburia</taxon>
    </lineage>
</organism>
<sequence length="288" mass="30551">MERVDIAIIGTGPAGVSAAITAKVRNKSVLLIGSRELSEKMSKAHQILNYPGLPEVSGADLVAGYKKQLAGLGIEVTEKRVNAVYAMGDYFGIQASGEILEASTVILAAGIVMGKPFPGENELLGSGVSYCATCDAQFFRGKEVAVIGYGREAEQEADYLAEIVGKVHYFPMGKEEPQLSDAVEVVHERPKAITGTQTVSALETDAGSHPVDGVFILRDAIAPSQLVPGLATEENHVKVNLQMETNLPGLFACGDITGKPYQYIKAAGQGNVAALSAVEYLDKKKREI</sequence>
<dbReference type="EMBL" id="QRVL01000004">
    <property type="protein sequence ID" value="RGS41084.1"/>
    <property type="molecule type" value="Genomic_DNA"/>
</dbReference>
<dbReference type="InterPro" id="IPR023753">
    <property type="entry name" value="FAD/NAD-binding_dom"/>
</dbReference>
<dbReference type="Pfam" id="PF07992">
    <property type="entry name" value="Pyr_redox_2"/>
    <property type="match status" value="1"/>
</dbReference>
<dbReference type="InterPro" id="IPR036188">
    <property type="entry name" value="FAD/NAD-bd_sf"/>
</dbReference>
<evidence type="ECO:0000313" key="5">
    <source>
        <dbReference type="Proteomes" id="UP000266172"/>
    </source>
</evidence>
<accession>A0A395VBZ4</accession>
<keyword evidence="1" id="KW-0285">Flavoprotein</keyword>
<dbReference type="Proteomes" id="UP000266172">
    <property type="component" value="Unassembled WGS sequence"/>
</dbReference>
<dbReference type="RefSeq" id="WP_118097207.1">
    <property type="nucleotide sequence ID" value="NZ_QRVL01000004.1"/>
</dbReference>
<evidence type="ECO:0000259" key="3">
    <source>
        <dbReference type="Pfam" id="PF07992"/>
    </source>
</evidence>
<dbReference type="Gene3D" id="3.50.50.60">
    <property type="entry name" value="FAD/NAD(P)-binding domain"/>
    <property type="match status" value="2"/>
</dbReference>
<dbReference type="PANTHER" id="PTHR48105">
    <property type="entry name" value="THIOREDOXIN REDUCTASE 1-RELATED-RELATED"/>
    <property type="match status" value="1"/>
</dbReference>